<reference evidence="6 7" key="1">
    <citation type="journal article" date="2014" name="Genome Announc.">
        <title>Genome Sequence and Methylome of Soil Bacterium Gemmatirosa kalamazoonensis KBS708T, a Member of the Rarely Cultivated Gemmatimonadetes Phylum.</title>
        <authorList>
            <person name="Debruyn J.M."/>
            <person name="Radosevich M."/>
            <person name="Wommack K.E."/>
            <person name="Polson S.W."/>
            <person name="Hauser L.J."/>
            <person name="Fawaz M.N."/>
            <person name="Korlach J."/>
            <person name="Tsai Y.C."/>
        </authorList>
    </citation>
    <scope>NUCLEOTIDE SEQUENCE [LARGE SCALE GENOMIC DNA]</scope>
    <source>
        <strain evidence="6 7">KBS708</strain>
    </source>
</reference>
<dbReference type="CDD" id="cd03747">
    <property type="entry name" value="Ntn_PGA_like"/>
    <property type="match status" value="1"/>
</dbReference>
<dbReference type="STRING" id="861299.J421_2868"/>
<dbReference type="eggNOG" id="COG2366">
    <property type="taxonomic scope" value="Bacteria"/>
</dbReference>
<keyword evidence="2" id="KW-0378">Hydrolase</keyword>
<dbReference type="InterPro" id="IPR029055">
    <property type="entry name" value="Ntn_hydrolases_N"/>
</dbReference>
<dbReference type="PATRIC" id="fig|861299.3.peg.2919"/>
<feature type="chain" id="PRO_5004794183" evidence="5">
    <location>
        <begin position="21"/>
        <end position="673"/>
    </location>
</feature>
<comment type="similarity">
    <text evidence="1">Belongs to the peptidase S45 family.</text>
</comment>
<evidence type="ECO:0000256" key="3">
    <source>
        <dbReference type="ARBA" id="ARBA00023145"/>
    </source>
</evidence>
<dbReference type="Gene3D" id="3.60.20.10">
    <property type="entry name" value="Glutamine Phosphoribosylpyrophosphate, subunit 1, domain 1"/>
    <property type="match status" value="1"/>
</dbReference>
<feature type="region of interest" description="Disordered" evidence="4">
    <location>
        <begin position="569"/>
        <end position="619"/>
    </location>
</feature>
<dbReference type="OrthoDB" id="9759796at2"/>
<dbReference type="Gene3D" id="2.30.120.10">
    <property type="match status" value="1"/>
</dbReference>
<dbReference type="InterPro" id="IPR023343">
    <property type="entry name" value="Penicillin_amidase_dom1"/>
</dbReference>
<dbReference type="InterPro" id="IPR002692">
    <property type="entry name" value="S45"/>
</dbReference>
<evidence type="ECO:0000256" key="2">
    <source>
        <dbReference type="ARBA" id="ARBA00022801"/>
    </source>
</evidence>
<evidence type="ECO:0000256" key="5">
    <source>
        <dbReference type="SAM" id="SignalP"/>
    </source>
</evidence>
<dbReference type="PANTHER" id="PTHR34218:SF3">
    <property type="entry name" value="ACYL-HOMOSERINE LACTONE ACYLASE PVDQ"/>
    <property type="match status" value="1"/>
</dbReference>
<dbReference type="HOGENOM" id="CLU_408121_0_0_0"/>
<evidence type="ECO:0000256" key="1">
    <source>
        <dbReference type="ARBA" id="ARBA00006586"/>
    </source>
</evidence>
<dbReference type="PANTHER" id="PTHR34218">
    <property type="entry name" value="PEPTIDASE S45 PENICILLIN AMIDASE"/>
    <property type="match status" value="1"/>
</dbReference>
<dbReference type="Proteomes" id="UP000019151">
    <property type="component" value="Chromosome"/>
</dbReference>
<dbReference type="AlphaFoldDB" id="W0RJA2"/>
<dbReference type="Pfam" id="PF01804">
    <property type="entry name" value="Penicil_amidase"/>
    <property type="match status" value="1"/>
</dbReference>
<gene>
    <name evidence="6" type="ORF">J421_2868</name>
</gene>
<feature type="compositionally biased region" description="Low complexity" evidence="4">
    <location>
        <begin position="632"/>
        <end position="645"/>
    </location>
</feature>
<dbReference type="SUPFAM" id="SSF56235">
    <property type="entry name" value="N-terminal nucleophile aminohydrolases (Ntn hydrolases)"/>
    <property type="match status" value="1"/>
</dbReference>
<evidence type="ECO:0000256" key="4">
    <source>
        <dbReference type="SAM" id="MobiDB-lite"/>
    </source>
</evidence>
<organism evidence="6 7">
    <name type="scientific">Gemmatirosa kalamazoonensis</name>
    <dbReference type="NCBI Taxonomy" id="861299"/>
    <lineage>
        <taxon>Bacteria</taxon>
        <taxon>Pseudomonadati</taxon>
        <taxon>Gemmatimonadota</taxon>
        <taxon>Gemmatimonadia</taxon>
        <taxon>Gemmatimonadales</taxon>
        <taxon>Gemmatimonadaceae</taxon>
        <taxon>Gemmatirosa</taxon>
    </lineage>
</organism>
<dbReference type="Gene3D" id="1.10.439.10">
    <property type="entry name" value="Penicillin Amidohydrolase, domain 1"/>
    <property type="match status" value="1"/>
</dbReference>
<dbReference type="InParanoid" id="W0RJA2"/>
<dbReference type="GO" id="GO:0016811">
    <property type="term" value="F:hydrolase activity, acting on carbon-nitrogen (but not peptide) bonds, in linear amides"/>
    <property type="evidence" value="ECO:0007669"/>
    <property type="project" value="InterPro"/>
</dbReference>
<feature type="signal peptide" evidence="5">
    <location>
        <begin position="1"/>
        <end position="20"/>
    </location>
</feature>
<dbReference type="InterPro" id="IPR043146">
    <property type="entry name" value="Penicillin_amidase_N_B-knob"/>
</dbReference>
<dbReference type="EMBL" id="CP007128">
    <property type="protein sequence ID" value="AHG90405.1"/>
    <property type="molecule type" value="Genomic_DNA"/>
</dbReference>
<keyword evidence="5" id="KW-0732">Signal</keyword>
<keyword evidence="7" id="KW-1185">Reference proteome</keyword>
<sequence>MRARTPLALAVLAGALYVGARPAGPLPALGPLLDPARGLWSAARGPTALPNGTEIAVPGLGAPVRVIYDARAVPHIFATREDDAYRALGYVVARDRLFQMYVQTLAGSGRLTEMGGARVLPLDREMRHLGMPWAAERKLRAVDTTSATWRNVVAYAAGVNAYIGKLAPGDVPMEFRMLGLAPPRWEPINSLHLMNRMGYTLADIDPETDRAAAAARVGRAAAEALFPVAEPIVEPIQPNGQRAPRFDFAPLPPPGAPDTAAATVAALVGDAFPLRLAAHRALSEEPTTMASNNWAVAPRRTKNGYALLAGDPHLELTLPSIWYEAHLVVPGQLDVYGVTIPGAPGIIIGFNRDVAWTFTNTGADVMDYWAERVDDDAHPTKYMLDGVWRPLETRVETYRAPNGSALATDTLYFTHRGPMRREGGRWVSMRWTVLEPGSNEVEGFQRVARARSVAEWHDIMGAVYWAPAQNMLTADRQGHIGIRSTGHYPLRAGDGSGLELRDGTTSANDWRGIVPLAQYPQAFDPPQGYLASANQQPIDPKQAGWYIGGSYDPWRALRINALLRADSQMTPDAMRRMQTDPGSARAPTTSCRSSSRRPTPRTPASTPRSSPRPAGCCRSGTAATRATTRARCCSSSRCASCPSARGTSWTTRRRARAPPPARSASPRRRRPAR</sequence>
<feature type="compositionally biased region" description="Low complexity" evidence="4">
    <location>
        <begin position="583"/>
        <end position="593"/>
    </location>
</feature>
<keyword evidence="3" id="KW-0865">Zymogen</keyword>
<dbReference type="KEGG" id="gba:J421_2868"/>
<protein>
    <submittedName>
        <fullName evidence="6">Peptidase S45 penicillin amidase</fullName>
    </submittedName>
</protein>
<evidence type="ECO:0000313" key="7">
    <source>
        <dbReference type="Proteomes" id="UP000019151"/>
    </source>
</evidence>
<dbReference type="GO" id="GO:0017000">
    <property type="term" value="P:antibiotic biosynthetic process"/>
    <property type="evidence" value="ECO:0007669"/>
    <property type="project" value="InterPro"/>
</dbReference>
<evidence type="ECO:0000313" key="6">
    <source>
        <dbReference type="EMBL" id="AHG90405.1"/>
    </source>
</evidence>
<feature type="compositionally biased region" description="Low complexity" evidence="4">
    <location>
        <begin position="600"/>
        <end position="619"/>
    </location>
</feature>
<accession>W0RJA2</accession>
<feature type="region of interest" description="Disordered" evidence="4">
    <location>
        <begin position="632"/>
        <end position="673"/>
    </location>
</feature>
<name>W0RJA2_9BACT</name>
<proteinExistence type="inferred from homology"/>